<dbReference type="AlphaFoldDB" id="A0A545UUY4"/>
<organism evidence="2 3">
    <name type="scientific">Cordyceps javanica</name>
    <dbReference type="NCBI Taxonomy" id="43265"/>
    <lineage>
        <taxon>Eukaryota</taxon>
        <taxon>Fungi</taxon>
        <taxon>Dikarya</taxon>
        <taxon>Ascomycota</taxon>
        <taxon>Pezizomycotina</taxon>
        <taxon>Sordariomycetes</taxon>
        <taxon>Hypocreomycetidae</taxon>
        <taxon>Hypocreales</taxon>
        <taxon>Cordycipitaceae</taxon>
        <taxon>Cordyceps</taxon>
    </lineage>
</organism>
<feature type="region of interest" description="Disordered" evidence="1">
    <location>
        <begin position="208"/>
        <end position="270"/>
    </location>
</feature>
<reference evidence="2 3" key="1">
    <citation type="journal article" date="2019" name="Appl. Microbiol. Biotechnol.">
        <title>Genome sequence of Isaria javanica and comparative genome analysis insights into family S53 peptidase evolution in fungal entomopathogens.</title>
        <authorList>
            <person name="Lin R."/>
            <person name="Zhang X."/>
            <person name="Xin B."/>
            <person name="Zou M."/>
            <person name="Gao Y."/>
            <person name="Qin F."/>
            <person name="Hu Q."/>
            <person name="Xie B."/>
            <person name="Cheng X."/>
        </authorList>
    </citation>
    <scope>NUCLEOTIDE SEQUENCE [LARGE SCALE GENOMIC DNA]</scope>
    <source>
        <strain evidence="2 3">IJ1G</strain>
    </source>
</reference>
<evidence type="ECO:0000313" key="3">
    <source>
        <dbReference type="Proteomes" id="UP000315783"/>
    </source>
</evidence>
<sequence>MSSRGFAFNPLEAWAFETDPDRVPYRVIRVRRDSPPGRAFNAQNIADWKNPTGAGVTFSAAETKLHRSHYKSHALVVGELIPQAAGPQFMDFVFAATEQRSLHEPDSTGLRGRLKWVTLDNKGPRCAVVRLIDASPPNFYLLVDKGAKTGLCRLRASPGEIARRRFIAFYNEWYDDSMYREPLLILKAIREKLDRFCGKHMQELFYPPEDTIGSPVSGPQPGHEANIVRPQPIPSAESCHTRTPVPIESSQSSDGPQIHKDPPRESTSSQKIQLRECLAHLFKVDVEYTHDDAVNVKQFYDLRRIETYHYTDIISDLAILLRNDALKDQYVPTALRACVVGEWFRRFDSCGVQEWETERVMGHLAAELCDV</sequence>
<proteinExistence type="predicted"/>
<accession>A0A545UUY4</accession>
<evidence type="ECO:0000256" key="1">
    <source>
        <dbReference type="SAM" id="MobiDB-lite"/>
    </source>
</evidence>
<protein>
    <submittedName>
        <fullName evidence="2">Uncharacterized protein</fullName>
    </submittedName>
</protein>
<dbReference type="EMBL" id="SPUK01000012">
    <property type="protein sequence ID" value="TQV93281.1"/>
    <property type="molecule type" value="Genomic_DNA"/>
</dbReference>
<name>A0A545UUY4_9HYPO</name>
<evidence type="ECO:0000313" key="2">
    <source>
        <dbReference type="EMBL" id="TQV93281.1"/>
    </source>
</evidence>
<dbReference type="Proteomes" id="UP000315783">
    <property type="component" value="Unassembled WGS sequence"/>
</dbReference>
<gene>
    <name evidence="2" type="ORF">IF1G_07859</name>
</gene>
<keyword evidence="3" id="KW-1185">Reference proteome</keyword>
<comment type="caution">
    <text evidence="2">The sequence shown here is derived from an EMBL/GenBank/DDBJ whole genome shotgun (WGS) entry which is preliminary data.</text>
</comment>